<evidence type="ECO:0000313" key="4">
    <source>
        <dbReference type="EMBL" id="SDP03323.1"/>
    </source>
</evidence>
<evidence type="ECO:0000256" key="2">
    <source>
        <dbReference type="SAM" id="Phobius"/>
    </source>
</evidence>
<feature type="transmembrane region" description="Helical" evidence="2">
    <location>
        <begin position="12"/>
        <end position="34"/>
    </location>
</feature>
<feature type="region of interest" description="Disordered" evidence="1">
    <location>
        <begin position="105"/>
        <end position="138"/>
    </location>
</feature>
<organism evidence="4 5">
    <name type="scientific">Nakamurella panacisegetis</name>
    <dbReference type="NCBI Taxonomy" id="1090615"/>
    <lineage>
        <taxon>Bacteria</taxon>
        <taxon>Bacillati</taxon>
        <taxon>Actinomycetota</taxon>
        <taxon>Actinomycetes</taxon>
        <taxon>Nakamurellales</taxon>
        <taxon>Nakamurellaceae</taxon>
        <taxon>Nakamurella</taxon>
    </lineage>
</organism>
<name>A0A1H0PE87_9ACTN</name>
<dbReference type="EMBL" id="LT629710">
    <property type="protein sequence ID" value="SDP03323.1"/>
    <property type="molecule type" value="Genomic_DNA"/>
</dbReference>
<feature type="region of interest" description="Disordered" evidence="1">
    <location>
        <begin position="35"/>
        <end position="75"/>
    </location>
</feature>
<keyword evidence="2" id="KW-0812">Transmembrane</keyword>
<keyword evidence="5" id="KW-1185">Reference proteome</keyword>
<proteinExistence type="predicted"/>
<evidence type="ECO:0000256" key="1">
    <source>
        <dbReference type="SAM" id="MobiDB-lite"/>
    </source>
</evidence>
<feature type="domain" description="Protein-glutamine gamma-glutamyltransferase-like C-terminal" evidence="3">
    <location>
        <begin position="150"/>
        <end position="217"/>
    </location>
</feature>
<dbReference type="STRING" id="1090615.SAMN04515671_2738"/>
<evidence type="ECO:0000259" key="3">
    <source>
        <dbReference type="Pfam" id="PF13559"/>
    </source>
</evidence>
<reference evidence="4 5" key="1">
    <citation type="submission" date="2016-10" db="EMBL/GenBank/DDBJ databases">
        <authorList>
            <person name="de Groot N.N."/>
        </authorList>
    </citation>
    <scope>NUCLEOTIDE SEQUENCE [LARGE SCALE GENOMIC DNA]</scope>
    <source>
        <strain evidence="5">P4-7,KCTC 19426,CECT 7604</strain>
    </source>
</reference>
<dbReference type="Proteomes" id="UP000198741">
    <property type="component" value="Chromosome I"/>
</dbReference>
<dbReference type="OrthoDB" id="5198230at2"/>
<protein>
    <recommendedName>
        <fullName evidence="3">Protein-glutamine gamma-glutamyltransferase-like C-terminal domain-containing protein</fullName>
    </recommendedName>
</protein>
<evidence type="ECO:0000313" key="5">
    <source>
        <dbReference type="Proteomes" id="UP000198741"/>
    </source>
</evidence>
<dbReference type="Pfam" id="PF13559">
    <property type="entry name" value="DUF4129"/>
    <property type="match status" value="1"/>
</dbReference>
<feature type="transmembrane region" description="Helical" evidence="2">
    <location>
        <begin position="83"/>
        <end position="104"/>
    </location>
</feature>
<dbReference type="RefSeq" id="WP_090476677.1">
    <property type="nucleotide sequence ID" value="NZ_LT629710.1"/>
</dbReference>
<dbReference type="InterPro" id="IPR025403">
    <property type="entry name" value="TgpA-like_C"/>
</dbReference>
<dbReference type="AlphaFoldDB" id="A0A1H0PE87"/>
<sequence>MIRSRRPTPTAPVRVGLLVATGVLLTGAALWAGANGPWTGRPERTRSEPTDLPTLPTFTPPTLPTRAPVNPRTGTGSSFDPTIVLLILGGVLLVALVLMAGSMIRNRSDGAGPKRPKSPVRDEVIPSPSQPDPARPFDTREAADYVIASWEQVERQAGATGFGRGPAQTPTEFLDALRAAYPMDERACAELLALYQRARFDHVRLRPDTAARARACADIVLGAITASWSPP</sequence>
<accession>A0A1H0PE87</accession>
<keyword evidence="2" id="KW-0472">Membrane</keyword>
<keyword evidence="2" id="KW-1133">Transmembrane helix</keyword>
<gene>
    <name evidence="4" type="ORF">SAMN04515671_2738</name>
</gene>